<dbReference type="PANTHER" id="PTHR35007">
    <property type="entry name" value="INTEGRAL MEMBRANE PROTEIN-RELATED"/>
    <property type="match status" value="1"/>
</dbReference>
<dbReference type="EMBL" id="BFAV01000125">
    <property type="protein sequence ID" value="GBF33968.1"/>
    <property type="molecule type" value="Genomic_DNA"/>
</dbReference>
<feature type="transmembrane region" description="Helical" evidence="6">
    <location>
        <begin position="89"/>
        <end position="106"/>
    </location>
</feature>
<dbReference type="OrthoDB" id="1805763at2"/>
<dbReference type="GO" id="GO:0005886">
    <property type="term" value="C:plasma membrane"/>
    <property type="evidence" value="ECO:0007669"/>
    <property type="project" value="UniProtKB-SubCell"/>
</dbReference>
<keyword evidence="9" id="KW-1185">Reference proteome</keyword>
<dbReference type="Proteomes" id="UP000239549">
    <property type="component" value="Unassembled WGS sequence"/>
</dbReference>
<dbReference type="InterPro" id="IPR042094">
    <property type="entry name" value="T2SS_GspF_sf"/>
</dbReference>
<feature type="transmembrane region" description="Helical" evidence="6">
    <location>
        <begin position="6"/>
        <end position="22"/>
    </location>
</feature>
<dbReference type="InterPro" id="IPR018076">
    <property type="entry name" value="T2SS_GspF_dom"/>
</dbReference>
<evidence type="ECO:0000256" key="5">
    <source>
        <dbReference type="ARBA" id="ARBA00023136"/>
    </source>
</evidence>
<evidence type="ECO:0000313" key="8">
    <source>
        <dbReference type="EMBL" id="GBF33968.1"/>
    </source>
</evidence>
<evidence type="ECO:0000259" key="7">
    <source>
        <dbReference type="Pfam" id="PF00482"/>
    </source>
</evidence>
<dbReference type="Pfam" id="PF00482">
    <property type="entry name" value="T2SSF"/>
    <property type="match status" value="1"/>
</dbReference>
<dbReference type="PANTHER" id="PTHR35007:SF1">
    <property type="entry name" value="PILUS ASSEMBLY PROTEIN"/>
    <property type="match status" value="1"/>
</dbReference>
<name>A0A2L2XCJ9_9FIRM</name>
<dbReference type="AlphaFoldDB" id="A0A2L2XCJ9"/>
<organism evidence="8 9">
    <name type="scientific">Desulfocucumis palustris</name>
    <dbReference type="NCBI Taxonomy" id="1898651"/>
    <lineage>
        <taxon>Bacteria</taxon>
        <taxon>Bacillati</taxon>
        <taxon>Bacillota</taxon>
        <taxon>Clostridia</taxon>
        <taxon>Eubacteriales</taxon>
        <taxon>Desulfocucumaceae</taxon>
        <taxon>Desulfocucumis</taxon>
    </lineage>
</organism>
<dbReference type="Gene3D" id="1.20.81.30">
    <property type="entry name" value="Type II secretion system (T2SS), domain F"/>
    <property type="match status" value="1"/>
</dbReference>
<evidence type="ECO:0000256" key="4">
    <source>
        <dbReference type="ARBA" id="ARBA00022989"/>
    </source>
</evidence>
<proteinExistence type="predicted"/>
<feature type="domain" description="Type II secretion system protein GspF" evidence="7">
    <location>
        <begin position="125"/>
        <end position="250"/>
    </location>
</feature>
<sequence length="292" mass="31553">MDMMAVISSLAAASVFCIFLAVKKIRAETNWMHIRYSTTKKQSKDIFAFLYRDAWAMGLEITRNQIMGILAAGVCISIALVYAVTGKPLISILGFPLGFAAPYIWVKRKISGRTEAFKAQLETALNQMASSLRAGQNIRQALEQAAISAEAPANEILGYAVQLLKSGGYNITEAMEETSKLVKSKEMETLALVTSICAQSGGNLASIYDQLADSIRDKRAFASQVGAATGESRMTANVLLVLPFLAIGVMRMLSPEYMEPLFSSGGLVILGICSAVIIAGYLIIKRLGVVEY</sequence>
<feature type="transmembrane region" description="Helical" evidence="6">
    <location>
        <begin position="265"/>
        <end position="284"/>
    </location>
</feature>
<evidence type="ECO:0000256" key="2">
    <source>
        <dbReference type="ARBA" id="ARBA00022475"/>
    </source>
</evidence>
<evidence type="ECO:0000256" key="6">
    <source>
        <dbReference type="SAM" id="Phobius"/>
    </source>
</evidence>
<protein>
    <submittedName>
        <fullName evidence="8">Flp pilus assembly protein TadB</fullName>
    </submittedName>
</protein>
<feature type="transmembrane region" description="Helical" evidence="6">
    <location>
        <begin position="66"/>
        <end position="83"/>
    </location>
</feature>
<feature type="transmembrane region" description="Helical" evidence="6">
    <location>
        <begin position="234"/>
        <end position="253"/>
    </location>
</feature>
<reference evidence="9" key="1">
    <citation type="submission" date="2018-02" db="EMBL/GenBank/DDBJ databases">
        <title>Genome sequence of Desulfocucumis palustris strain NAW-5.</title>
        <authorList>
            <person name="Watanabe M."/>
            <person name="Kojima H."/>
            <person name="Fukui M."/>
        </authorList>
    </citation>
    <scope>NUCLEOTIDE SEQUENCE [LARGE SCALE GENOMIC DNA]</scope>
    <source>
        <strain evidence="9">NAW-5</strain>
    </source>
</reference>
<keyword evidence="2" id="KW-1003">Cell membrane</keyword>
<accession>A0A2L2XCJ9</accession>
<comment type="caution">
    <text evidence="8">The sequence shown here is derived from an EMBL/GenBank/DDBJ whole genome shotgun (WGS) entry which is preliminary data.</text>
</comment>
<gene>
    <name evidence="8" type="ORF">DCCM_3079</name>
</gene>
<keyword evidence="4 6" id="KW-1133">Transmembrane helix</keyword>
<evidence type="ECO:0000313" key="9">
    <source>
        <dbReference type="Proteomes" id="UP000239549"/>
    </source>
</evidence>
<evidence type="ECO:0000256" key="1">
    <source>
        <dbReference type="ARBA" id="ARBA00004651"/>
    </source>
</evidence>
<evidence type="ECO:0000256" key="3">
    <source>
        <dbReference type="ARBA" id="ARBA00022692"/>
    </source>
</evidence>
<keyword evidence="3 6" id="KW-0812">Transmembrane</keyword>
<keyword evidence="5 6" id="KW-0472">Membrane</keyword>
<comment type="subcellular location">
    <subcellularLocation>
        <location evidence="1">Cell membrane</location>
        <topology evidence="1">Multi-pass membrane protein</topology>
    </subcellularLocation>
</comment>